<organism evidence="3 4">
    <name type="scientific">Dryococelus australis</name>
    <dbReference type="NCBI Taxonomy" id="614101"/>
    <lineage>
        <taxon>Eukaryota</taxon>
        <taxon>Metazoa</taxon>
        <taxon>Ecdysozoa</taxon>
        <taxon>Arthropoda</taxon>
        <taxon>Hexapoda</taxon>
        <taxon>Insecta</taxon>
        <taxon>Pterygota</taxon>
        <taxon>Neoptera</taxon>
        <taxon>Polyneoptera</taxon>
        <taxon>Phasmatodea</taxon>
        <taxon>Verophasmatodea</taxon>
        <taxon>Anareolatae</taxon>
        <taxon>Phasmatidae</taxon>
        <taxon>Eurycanthinae</taxon>
        <taxon>Dryococelus</taxon>
    </lineage>
</organism>
<keyword evidence="2" id="KW-0472">Membrane</keyword>
<proteinExistence type="predicted"/>
<comment type="caution">
    <text evidence="3">The sequence shown here is derived from an EMBL/GenBank/DDBJ whole genome shotgun (WGS) entry which is preliminary data.</text>
</comment>
<sequence>MDSKNKIAPENKMVDGNKMTGGNKMAGGNHMAIRDMVIEVSVEIWEDLSNEVIGANESEAKGKWSSAGMQGRRETGNTREKNPRTNAIAWRDFKRPDKFASSVTCRLDSTVLCSNMPISTAHWLSAVTVEGDDWASVLQVVSHTMWTNCSNNKQAGSESPVYTTAGVNILLVSVFSLTTLLLVLATLGVPTVLYNVHHWLVISYWGCRADMLQLNIAYEARNSSYKMIGNHWLPQKIQEPRWYSG</sequence>
<keyword evidence="4" id="KW-1185">Reference proteome</keyword>
<reference evidence="3 4" key="1">
    <citation type="submission" date="2023-02" db="EMBL/GenBank/DDBJ databases">
        <title>LHISI_Scaffold_Assembly.</title>
        <authorList>
            <person name="Stuart O.P."/>
            <person name="Cleave R."/>
            <person name="Magrath M.J.L."/>
            <person name="Mikheyev A.S."/>
        </authorList>
    </citation>
    <scope>NUCLEOTIDE SEQUENCE [LARGE SCALE GENOMIC DNA]</scope>
    <source>
        <strain evidence="3">Daus_M_001</strain>
        <tissue evidence="3">Leg muscle</tissue>
    </source>
</reference>
<protein>
    <submittedName>
        <fullName evidence="3">Uncharacterized protein</fullName>
    </submittedName>
</protein>
<evidence type="ECO:0000256" key="1">
    <source>
        <dbReference type="SAM" id="MobiDB-lite"/>
    </source>
</evidence>
<dbReference type="EMBL" id="JARBHB010000017">
    <property type="protein sequence ID" value="KAJ8865929.1"/>
    <property type="molecule type" value="Genomic_DNA"/>
</dbReference>
<feature type="region of interest" description="Disordered" evidence="1">
    <location>
        <begin position="1"/>
        <end position="23"/>
    </location>
</feature>
<evidence type="ECO:0000313" key="4">
    <source>
        <dbReference type="Proteomes" id="UP001159363"/>
    </source>
</evidence>
<accession>A0ABQ9G0B0</accession>
<evidence type="ECO:0000256" key="2">
    <source>
        <dbReference type="SAM" id="Phobius"/>
    </source>
</evidence>
<keyword evidence="2" id="KW-0812">Transmembrane</keyword>
<feature type="compositionally biased region" description="Basic and acidic residues" evidence="1">
    <location>
        <begin position="1"/>
        <end position="15"/>
    </location>
</feature>
<evidence type="ECO:0000313" key="3">
    <source>
        <dbReference type="EMBL" id="KAJ8865929.1"/>
    </source>
</evidence>
<name>A0ABQ9G0B0_9NEOP</name>
<gene>
    <name evidence="3" type="ORF">PR048_033452</name>
</gene>
<feature type="transmembrane region" description="Helical" evidence="2">
    <location>
        <begin position="169"/>
        <end position="194"/>
    </location>
</feature>
<keyword evidence="2" id="KW-1133">Transmembrane helix</keyword>
<feature type="compositionally biased region" description="Basic and acidic residues" evidence="1">
    <location>
        <begin position="71"/>
        <end position="81"/>
    </location>
</feature>
<feature type="region of interest" description="Disordered" evidence="1">
    <location>
        <begin position="59"/>
        <end position="81"/>
    </location>
</feature>
<dbReference type="Proteomes" id="UP001159363">
    <property type="component" value="Chromosome 16"/>
</dbReference>